<protein>
    <submittedName>
        <fullName evidence="2">DUF3093 domain-containing protein</fullName>
    </submittedName>
</protein>
<evidence type="ECO:0000313" key="2">
    <source>
        <dbReference type="EMBL" id="MDT0350092.1"/>
    </source>
</evidence>
<gene>
    <name evidence="2" type="ORF">RM445_11210</name>
</gene>
<dbReference type="EMBL" id="JAVREJ010000006">
    <property type="protein sequence ID" value="MDT0350092.1"/>
    <property type="molecule type" value="Genomic_DNA"/>
</dbReference>
<organism evidence="2 3">
    <name type="scientific">Pseudonocardia charpentierae</name>
    <dbReference type="NCBI Taxonomy" id="3075545"/>
    <lineage>
        <taxon>Bacteria</taxon>
        <taxon>Bacillati</taxon>
        <taxon>Actinomycetota</taxon>
        <taxon>Actinomycetes</taxon>
        <taxon>Pseudonocardiales</taxon>
        <taxon>Pseudonocardiaceae</taxon>
        <taxon>Pseudonocardia</taxon>
    </lineage>
</organism>
<keyword evidence="1" id="KW-1133">Transmembrane helix</keyword>
<evidence type="ECO:0000256" key="1">
    <source>
        <dbReference type="SAM" id="Phobius"/>
    </source>
</evidence>
<proteinExistence type="predicted"/>
<evidence type="ECO:0000313" key="3">
    <source>
        <dbReference type="Proteomes" id="UP001183202"/>
    </source>
</evidence>
<dbReference type="Pfam" id="PF11292">
    <property type="entry name" value="DUF3093"/>
    <property type="match status" value="1"/>
</dbReference>
<reference evidence="3" key="1">
    <citation type="submission" date="2023-07" db="EMBL/GenBank/DDBJ databases">
        <title>30 novel species of actinomycetes from the DSMZ collection.</title>
        <authorList>
            <person name="Nouioui I."/>
        </authorList>
    </citation>
    <scope>NUCLEOTIDE SEQUENCE [LARGE SCALE GENOMIC DNA]</scope>
    <source>
        <strain evidence="3">DSM 45834</strain>
    </source>
</reference>
<keyword evidence="1" id="KW-0812">Transmembrane</keyword>
<comment type="caution">
    <text evidence="2">The sequence shown here is derived from an EMBL/GenBank/DDBJ whole genome shotgun (WGS) entry which is preliminary data.</text>
</comment>
<dbReference type="Proteomes" id="UP001183202">
    <property type="component" value="Unassembled WGS sequence"/>
</dbReference>
<name>A0ABU2N821_9PSEU</name>
<feature type="transmembrane region" description="Helical" evidence="1">
    <location>
        <begin position="53"/>
        <end position="70"/>
    </location>
</feature>
<keyword evidence="3" id="KW-1185">Reference proteome</keyword>
<accession>A0ABU2N821</accession>
<feature type="transmembrane region" description="Helical" evidence="1">
    <location>
        <begin position="26"/>
        <end position="47"/>
    </location>
</feature>
<dbReference type="RefSeq" id="WP_311556118.1">
    <property type="nucleotide sequence ID" value="NZ_JAVREJ010000006.1"/>
</dbReference>
<dbReference type="InterPro" id="IPR021443">
    <property type="entry name" value="DUF3093"/>
</dbReference>
<sequence length="162" mass="18034">MQDHHPPTPSATSGVSAFDERLSVPWWWYVPTVALGVLLGAEVHMGYPGIRSWIGYVVFIPLLVAALVAFRRTRVRVVDGELRVGPAVLPLRNVGRVEIVDRRDKQAALGPELDPSAFVLHRGWIGPLVRLEVTDPADPTPYWVFSVREPDRLLTALATARR</sequence>
<keyword evidence="1" id="KW-0472">Membrane</keyword>